<keyword evidence="6 14" id="KW-0863">Zinc-finger</keyword>
<dbReference type="GO" id="GO:0006355">
    <property type="term" value="P:regulation of DNA-templated transcription"/>
    <property type="evidence" value="ECO:0007669"/>
    <property type="project" value="InterPro"/>
</dbReference>
<evidence type="ECO:0000256" key="10">
    <source>
        <dbReference type="ARBA" id="ARBA00023163"/>
    </source>
</evidence>
<keyword evidence="15" id="KW-1133">Transmembrane helix</keyword>
<gene>
    <name evidence="18" type="ORF">DFA_06488</name>
</gene>
<keyword evidence="15" id="KW-0472">Membrane</keyword>
<dbReference type="Pfam" id="PF11717">
    <property type="entry name" value="Tudor-knot"/>
    <property type="match status" value="1"/>
</dbReference>
<dbReference type="InterPro" id="IPR025995">
    <property type="entry name" value="Tudor-knot"/>
</dbReference>
<dbReference type="SUPFAM" id="SSF54160">
    <property type="entry name" value="Chromo domain-like"/>
    <property type="match status" value="1"/>
</dbReference>
<evidence type="ECO:0000256" key="11">
    <source>
        <dbReference type="ARBA" id="ARBA00023242"/>
    </source>
</evidence>
<organism evidence="18 19">
    <name type="scientific">Cavenderia fasciculata</name>
    <name type="common">Slime mold</name>
    <name type="synonym">Dictyostelium fasciculatum</name>
    <dbReference type="NCBI Taxonomy" id="261658"/>
    <lineage>
        <taxon>Eukaryota</taxon>
        <taxon>Amoebozoa</taxon>
        <taxon>Evosea</taxon>
        <taxon>Eumycetozoa</taxon>
        <taxon>Dictyostelia</taxon>
        <taxon>Acytosteliales</taxon>
        <taxon>Cavenderiaceae</taxon>
        <taxon>Cavenderia</taxon>
    </lineage>
</organism>
<dbReference type="EC" id="2.3.1.48" evidence="3"/>
<dbReference type="FunFam" id="1.10.10.10:FF:000022">
    <property type="entry name" value="Histone acetyltransferase"/>
    <property type="match status" value="1"/>
</dbReference>
<evidence type="ECO:0000313" key="18">
    <source>
        <dbReference type="EMBL" id="EGG24338.1"/>
    </source>
</evidence>
<dbReference type="GO" id="GO:0005634">
    <property type="term" value="C:nucleus"/>
    <property type="evidence" value="ECO:0007669"/>
    <property type="project" value="UniProtKB-SubCell"/>
</dbReference>
<protein>
    <recommendedName>
        <fullName evidence="3">histone acetyltransferase</fullName>
        <ecNumber evidence="3">2.3.1.48</ecNumber>
    </recommendedName>
</protein>
<dbReference type="Pfam" id="PF17772">
    <property type="entry name" value="zf-MYST"/>
    <property type="match status" value="1"/>
</dbReference>
<dbReference type="Gene3D" id="1.10.10.10">
    <property type="entry name" value="Winged helix-like DNA-binding domain superfamily/Winged helix DNA-binding domain"/>
    <property type="match status" value="1"/>
</dbReference>
<feature type="active site" description="Proton donor/acceptor" evidence="13">
    <location>
        <position position="977"/>
    </location>
</feature>
<dbReference type="FunFam" id="3.30.60.60:FF:000001">
    <property type="entry name" value="Histone acetyltransferase"/>
    <property type="match status" value="1"/>
</dbReference>
<evidence type="ECO:0000313" key="19">
    <source>
        <dbReference type="Proteomes" id="UP000007797"/>
    </source>
</evidence>
<reference evidence="19" key="1">
    <citation type="journal article" date="2011" name="Genome Res.">
        <title>Phylogeny-wide analysis of social amoeba genomes highlights ancient origins for complex intercellular communication.</title>
        <authorList>
            <person name="Heidel A.J."/>
            <person name="Lawal H.M."/>
            <person name="Felder M."/>
            <person name="Schilde C."/>
            <person name="Helps N.R."/>
            <person name="Tunggal B."/>
            <person name="Rivero F."/>
            <person name="John U."/>
            <person name="Schleicher M."/>
            <person name="Eichinger L."/>
            <person name="Platzer M."/>
            <person name="Noegel A.A."/>
            <person name="Schaap P."/>
            <person name="Gloeckner G."/>
        </authorList>
    </citation>
    <scope>NUCLEOTIDE SEQUENCE [LARGE SCALE GENOMIC DNA]</scope>
    <source>
        <strain evidence="19">SH3</strain>
    </source>
</reference>
<dbReference type="GO" id="GO:0008270">
    <property type="term" value="F:zinc ion binding"/>
    <property type="evidence" value="ECO:0007669"/>
    <property type="project" value="UniProtKB-KW"/>
</dbReference>
<keyword evidence="19" id="KW-1185">Reference proteome</keyword>
<dbReference type="PANTHER" id="PTHR10615:SF219">
    <property type="entry name" value="HISTONE ACETYLTRANSFERASE KAT5"/>
    <property type="match status" value="1"/>
</dbReference>
<dbReference type="AlphaFoldDB" id="F4PJ52"/>
<evidence type="ECO:0000256" key="6">
    <source>
        <dbReference type="ARBA" id="ARBA00022771"/>
    </source>
</evidence>
<keyword evidence="12" id="KW-0012">Acyltransferase</keyword>
<keyword evidence="7" id="KW-0862">Zinc</keyword>
<dbReference type="STRING" id="1054147.F4PJ52"/>
<dbReference type="PROSITE" id="PS51726">
    <property type="entry name" value="MYST_HAT"/>
    <property type="match status" value="1"/>
</dbReference>
<keyword evidence="10" id="KW-0804">Transcription</keyword>
<dbReference type="Gene3D" id="3.80.10.10">
    <property type="entry name" value="Ribonuclease Inhibitor"/>
    <property type="match status" value="1"/>
</dbReference>
<evidence type="ECO:0000259" key="16">
    <source>
        <dbReference type="PROSITE" id="PS50157"/>
    </source>
</evidence>
<dbReference type="InterPro" id="IPR002717">
    <property type="entry name" value="HAT_MYST-type"/>
</dbReference>
<dbReference type="CDD" id="cd04301">
    <property type="entry name" value="NAT_SF"/>
    <property type="match status" value="1"/>
</dbReference>
<dbReference type="InterPro" id="IPR050603">
    <property type="entry name" value="MYST_HAT"/>
</dbReference>
<keyword evidence="8" id="KW-0007">Acetylation</keyword>
<feature type="transmembrane region" description="Helical" evidence="15">
    <location>
        <begin position="632"/>
        <end position="657"/>
    </location>
</feature>
<keyword evidence="15" id="KW-0812">Transmembrane</keyword>
<dbReference type="Gene3D" id="2.30.30.140">
    <property type="match status" value="1"/>
</dbReference>
<evidence type="ECO:0000256" key="12">
    <source>
        <dbReference type="ARBA" id="ARBA00023315"/>
    </source>
</evidence>
<evidence type="ECO:0000256" key="13">
    <source>
        <dbReference type="PIRSR" id="PIRSR602717-51"/>
    </source>
</evidence>
<evidence type="ECO:0000256" key="9">
    <source>
        <dbReference type="ARBA" id="ARBA00023015"/>
    </source>
</evidence>
<dbReference type="InterPro" id="IPR016181">
    <property type="entry name" value="Acyl_CoA_acyltransferase"/>
</dbReference>
<dbReference type="Gene3D" id="3.40.630.30">
    <property type="match status" value="1"/>
</dbReference>
<dbReference type="InterPro" id="IPR036388">
    <property type="entry name" value="WH-like_DNA-bd_sf"/>
</dbReference>
<evidence type="ECO:0000256" key="7">
    <source>
        <dbReference type="ARBA" id="ARBA00022833"/>
    </source>
</evidence>
<accession>F4PJ52</accession>
<dbReference type="InterPro" id="IPR040706">
    <property type="entry name" value="Zf-MYST"/>
</dbReference>
<dbReference type="Pfam" id="PF01853">
    <property type="entry name" value="MOZ_SAS"/>
    <property type="match status" value="1"/>
</dbReference>
<comment type="similarity">
    <text evidence="2">Belongs to the MYST (SAS/MOZ) family.</text>
</comment>
<dbReference type="FunFam" id="2.30.30.140:FF:000155">
    <property type="entry name" value="Histone acetyltransferase"/>
    <property type="match status" value="1"/>
</dbReference>
<dbReference type="KEGG" id="dfa:DFA_06488"/>
<keyword evidence="9" id="KW-0805">Transcription regulation</keyword>
<keyword evidence="5" id="KW-0479">Metal-binding</keyword>
<dbReference type="SUPFAM" id="SSF55729">
    <property type="entry name" value="Acyl-CoA N-acyltransferases (Nat)"/>
    <property type="match status" value="1"/>
</dbReference>
<feature type="transmembrane region" description="Helical" evidence="15">
    <location>
        <begin position="677"/>
        <end position="695"/>
    </location>
</feature>
<evidence type="ECO:0000256" key="15">
    <source>
        <dbReference type="SAM" id="Phobius"/>
    </source>
</evidence>
<dbReference type="InterPro" id="IPR016197">
    <property type="entry name" value="Chromo-like_dom_sf"/>
</dbReference>
<evidence type="ECO:0000256" key="4">
    <source>
        <dbReference type="ARBA" id="ARBA00022679"/>
    </source>
</evidence>
<dbReference type="GO" id="GO:0004402">
    <property type="term" value="F:histone acetyltransferase activity"/>
    <property type="evidence" value="ECO:0007669"/>
    <property type="project" value="InterPro"/>
</dbReference>
<name>F4PJ52_CACFS</name>
<dbReference type="SUPFAM" id="SSF52047">
    <property type="entry name" value="RNI-like"/>
    <property type="match status" value="1"/>
</dbReference>
<dbReference type="PROSITE" id="PS50157">
    <property type="entry name" value="ZINC_FINGER_C2H2_2"/>
    <property type="match status" value="1"/>
</dbReference>
<dbReference type="Proteomes" id="UP000007797">
    <property type="component" value="Unassembled WGS sequence"/>
</dbReference>
<dbReference type="InterPro" id="IPR032675">
    <property type="entry name" value="LRR_dom_sf"/>
</dbReference>
<evidence type="ECO:0000256" key="1">
    <source>
        <dbReference type="ARBA" id="ARBA00004123"/>
    </source>
</evidence>
<proteinExistence type="inferred from homology"/>
<comment type="subcellular location">
    <subcellularLocation>
        <location evidence="1">Nucleus</location>
    </subcellularLocation>
</comment>
<keyword evidence="4" id="KW-0808">Transferase</keyword>
<sequence length="1082" mass="125901">MTRQKLDRVINFIEALDSLLVGDSIEYLIIDQELACPQQMHPYFIESKSLIKCFSSEFMQRRMIKETHCQCIHNIDNSMSKTIDNQIDHHHDDDVGCILSKYIQSLIIEKVIHCRGVKDHCSIDDDHGFQIIKPQKALYLMINKQLEKKQPKFVTLYQIGNIAMVSKWWMKVTLQTATDFKINGQLQESYFSKTAKSLKWKVTGKEEEGGEEDQGIYQPSFYGNYEEYDYSVLPPLFPQLQSIDIIGDKLDKNTIIDIVLVINSFPQIQVNLNITVGRILEWPDNVFFQGYDPITVITTKNGSDQYNHYSESGTDDYLQMLDDLKPKHINMAIDNGTIYHLDYQSILDHLSKTTQHINIDNDFIELVYLKHIVSDSTFNIQSLKTGISLCKLEMEMNQDDGGDGDRYGPYFNSEPCCIFQLECEDTLGDWDQLCTNLTNNTTFKHLFLEDYHTRISQGHSKQPSISNERLVSSFDPIWQSNNTIELLGLSSLPNIISPMFFSTLSLNQSITTLMLTCGTLVKEYIPSFCELLLTNQTIKALDISGNHLSPSTELNNAFKQNKSIKQDIFDSLLESDTVQYLLIDYKMANEYHQHQYFNQSKSLIKCTPGWAEVQKFKKQVKVKVQLLKDITLLYFILFVLLNTLFFFNSFTFSSLILNNKNRLFFRACYSIEKQQPLYILHIILYSSQLIHPLMLDKSPAEEPTSSIDPQANRKILDPGSNIYCKWRDLYHKCEIIERKESESLPGTYDYYVHYHEFNRRLDEWVHESRFDFNRIENDPKSAPAAEVQPADSGHRLKRKLNENNEDTKLSALEKEHEEITKVKNINVVELGRYEIDTWYFSPYPEEFAKCEKLYLCEFCLKYMKKKTTLNRHKLKCHLRHPPGNEIYRNQSISMFEVDDHKTLYYDVEPFLFYVMTECDSRGCHMVGYFSKEKDSPDGYNLACILTLPPYQRKGYGKLLISFSYELSKKENKVGTPEKPLSDLGLLSYRSYWAQVLLEILRKQKLVSLSITDISNMTSIRTEDIISTLQSLNLIRYWKGQHIISATPKAIEEHLKAYSKQSTRIEPKCIHWAPMNPPSTKRR</sequence>
<evidence type="ECO:0000256" key="3">
    <source>
        <dbReference type="ARBA" id="ARBA00013184"/>
    </source>
</evidence>
<evidence type="ECO:0000256" key="5">
    <source>
        <dbReference type="ARBA" id="ARBA00022723"/>
    </source>
</evidence>
<feature type="domain" description="MYST-type HAT" evidence="17">
    <location>
        <begin position="820"/>
        <end position="1073"/>
    </location>
</feature>
<dbReference type="Gene3D" id="3.30.60.60">
    <property type="entry name" value="N-acetyl transferase-like"/>
    <property type="match status" value="1"/>
</dbReference>
<evidence type="ECO:0000256" key="2">
    <source>
        <dbReference type="ARBA" id="ARBA00010107"/>
    </source>
</evidence>
<dbReference type="RefSeq" id="XP_004362189.1">
    <property type="nucleotide sequence ID" value="XM_004362132.1"/>
</dbReference>
<dbReference type="EMBL" id="GL883007">
    <property type="protein sequence ID" value="EGG24338.1"/>
    <property type="molecule type" value="Genomic_DNA"/>
</dbReference>
<dbReference type="GeneID" id="14876351"/>
<evidence type="ECO:0000256" key="8">
    <source>
        <dbReference type="ARBA" id="ARBA00022990"/>
    </source>
</evidence>
<dbReference type="OrthoDB" id="24216at2759"/>
<dbReference type="InterPro" id="IPR013087">
    <property type="entry name" value="Znf_C2H2_type"/>
</dbReference>
<dbReference type="PROSITE" id="PS00028">
    <property type="entry name" value="ZINC_FINGER_C2H2_1"/>
    <property type="match status" value="1"/>
</dbReference>
<dbReference type="PANTHER" id="PTHR10615">
    <property type="entry name" value="HISTONE ACETYLTRANSFERASE"/>
    <property type="match status" value="1"/>
</dbReference>
<feature type="domain" description="C2H2-type" evidence="16">
    <location>
        <begin position="854"/>
        <end position="882"/>
    </location>
</feature>
<evidence type="ECO:0000259" key="17">
    <source>
        <dbReference type="PROSITE" id="PS51726"/>
    </source>
</evidence>
<keyword evidence="11" id="KW-0539">Nucleus</keyword>
<evidence type="ECO:0000256" key="14">
    <source>
        <dbReference type="PROSITE-ProRule" id="PRU00042"/>
    </source>
</evidence>